<evidence type="ECO:0000259" key="4">
    <source>
        <dbReference type="SMART" id="SM00336"/>
    </source>
</evidence>
<evidence type="ECO:0000313" key="5">
    <source>
        <dbReference type="EMBL" id="OAY33159.1"/>
    </source>
</evidence>
<evidence type="ECO:0000256" key="1">
    <source>
        <dbReference type="ARBA" id="ARBA00022723"/>
    </source>
</evidence>
<comment type="caution">
    <text evidence="5">The sequence shown here is derived from an EMBL/GenBank/DDBJ whole genome shotgun (WGS) entry which is preliminary data.</text>
</comment>
<proteinExistence type="predicted"/>
<dbReference type="PANTHER" id="PTHR31717">
    <property type="entry name" value="ZINC FINGER PROTEIN CONSTANS-LIKE 10"/>
    <property type="match status" value="1"/>
</dbReference>
<dbReference type="STRING" id="3983.A0A2C9UPR0"/>
<dbReference type="SMART" id="SM00336">
    <property type="entry name" value="BBOX"/>
    <property type="match status" value="1"/>
</dbReference>
<keyword evidence="6" id="KW-1185">Reference proteome</keyword>
<sequence length="131" mass="14851">MCRGVEERSHSHGRFCRKQEEEEAGSGNETSSLVCCELCGSQASLYCQADNAFLCRKCDKWVHGANFLAFRHIRCFLCNTCQNLTQRYLIGASTEIVLPTIVSLRERRQGCNTNNDDKLCSTSLKMPFLFL</sequence>
<reference evidence="6" key="1">
    <citation type="journal article" date="2016" name="Nat. Biotechnol.">
        <title>Sequencing wild and cultivated cassava and related species reveals extensive interspecific hybridization and genetic diversity.</title>
        <authorList>
            <person name="Bredeson J.V."/>
            <person name="Lyons J.B."/>
            <person name="Prochnik S.E."/>
            <person name="Wu G.A."/>
            <person name="Ha C.M."/>
            <person name="Edsinger-Gonzales E."/>
            <person name="Grimwood J."/>
            <person name="Schmutz J."/>
            <person name="Rabbi I.Y."/>
            <person name="Egesi C."/>
            <person name="Nauluvula P."/>
            <person name="Lebot V."/>
            <person name="Ndunguru J."/>
            <person name="Mkamilo G."/>
            <person name="Bart R.S."/>
            <person name="Setter T.L."/>
            <person name="Gleadow R.M."/>
            <person name="Kulakow P."/>
            <person name="Ferguson M.E."/>
            <person name="Rounsley S."/>
            <person name="Rokhsar D.S."/>
        </authorList>
    </citation>
    <scope>NUCLEOTIDE SEQUENCE [LARGE SCALE GENOMIC DNA]</scope>
    <source>
        <strain evidence="6">cv. AM560-2</strain>
    </source>
</reference>
<dbReference type="GO" id="GO:0008270">
    <property type="term" value="F:zinc ion binding"/>
    <property type="evidence" value="ECO:0007669"/>
    <property type="project" value="UniProtKB-KW"/>
</dbReference>
<dbReference type="CDD" id="cd19821">
    <property type="entry name" value="Bbox1_BBX-like"/>
    <property type="match status" value="1"/>
</dbReference>
<dbReference type="AlphaFoldDB" id="A0A2C9UPR0"/>
<keyword evidence="2" id="KW-0863">Zinc-finger</keyword>
<dbReference type="OMA" id="SCARIVK"/>
<keyword evidence="3" id="KW-0862">Zinc</keyword>
<gene>
    <name evidence="5" type="ORF">MANES_13G073800v8</name>
</gene>
<dbReference type="InterPro" id="IPR049808">
    <property type="entry name" value="CONSTANS-like_Bbox1"/>
</dbReference>
<dbReference type="EMBL" id="CM004399">
    <property type="protein sequence ID" value="OAY33159.1"/>
    <property type="molecule type" value="Genomic_DNA"/>
</dbReference>
<dbReference type="PANTHER" id="PTHR31717:SF142">
    <property type="entry name" value="B-BOX DOMAIN PROTEIN 30-RELATED"/>
    <property type="match status" value="1"/>
</dbReference>
<feature type="domain" description="B box-type" evidence="4">
    <location>
        <begin position="31"/>
        <end position="77"/>
    </location>
</feature>
<dbReference type="InterPro" id="IPR000315">
    <property type="entry name" value="Znf_B-box"/>
</dbReference>
<accession>A0A2C9UPR0</accession>
<organism evidence="5 6">
    <name type="scientific">Manihot esculenta</name>
    <name type="common">Cassava</name>
    <name type="synonym">Jatropha manihot</name>
    <dbReference type="NCBI Taxonomy" id="3983"/>
    <lineage>
        <taxon>Eukaryota</taxon>
        <taxon>Viridiplantae</taxon>
        <taxon>Streptophyta</taxon>
        <taxon>Embryophyta</taxon>
        <taxon>Tracheophyta</taxon>
        <taxon>Spermatophyta</taxon>
        <taxon>Magnoliopsida</taxon>
        <taxon>eudicotyledons</taxon>
        <taxon>Gunneridae</taxon>
        <taxon>Pentapetalae</taxon>
        <taxon>rosids</taxon>
        <taxon>fabids</taxon>
        <taxon>Malpighiales</taxon>
        <taxon>Euphorbiaceae</taxon>
        <taxon>Crotonoideae</taxon>
        <taxon>Manihoteae</taxon>
        <taxon>Manihot</taxon>
    </lineage>
</organism>
<name>A0A2C9UPR0_MANES</name>
<dbReference type="Gramene" id="Manes.13G073800.1.v8.1">
    <property type="protein sequence ID" value="Manes.13G073800.1.v8.1.CDS.1"/>
    <property type="gene ID" value="Manes.13G073800.v8.1"/>
</dbReference>
<evidence type="ECO:0000256" key="2">
    <source>
        <dbReference type="ARBA" id="ARBA00022771"/>
    </source>
</evidence>
<protein>
    <recommendedName>
        <fullName evidence="4">B box-type domain-containing protein</fullName>
    </recommendedName>
</protein>
<keyword evidence="1" id="KW-0479">Metal-binding</keyword>
<evidence type="ECO:0000313" key="6">
    <source>
        <dbReference type="Proteomes" id="UP000091857"/>
    </source>
</evidence>
<evidence type="ECO:0000256" key="3">
    <source>
        <dbReference type="ARBA" id="ARBA00022833"/>
    </source>
</evidence>
<dbReference type="Proteomes" id="UP000091857">
    <property type="component" value="Chromosome 13"/>
</dbReference>